<reference evidence="14" key="1">
    <citation type="submission" date="2019-09" db="EMBL/GenBank/DDBJ databases">
        <title>Characterisation of the sponge microbiome using genome-centric metagenomics.</title>
        <authorList>
            <person name="Engelberts J.P."/>
            <person name="Robbins S.J."/>
            <person name="De Goeij J.M."/>
            <person name="Aranda M."/>
            <person name="Bell S.C."/>
            <person name="Webster N.S."/>
        </authorList>
    </citation>
    <scope>NUCLEOTIDE SEQUENCE</scope>
    <source>
        <strain evidence="14">SB0662_bin_9</strain>
    </source>
</reference>
<evidence type="ECO:0000256" key="10">
    <source>
        <dbReference type="PIRSR" id="PIRSR036684-2"/>
    </source>
</evidence>
<dbReference type="InterPro" id="IPR012301">
    <property type="entry name" value="Malic_N_dom"/>
</dbReference>
<dbReference type="SUPFAM" id="SSF51735">
    <property type="entry name" value="NAD(P)-binding Rossmann-fold domains"/>
    <property type="match status" value="1"/>
</dbReference>
<evidence type="ECO:0000256" key="1">
    <source>
        <dbReference type="ARBA" id="ARBA00001936"/>
    </source>
</evidence>
<dbReference type="PANTHER" id="PTHR43237">
    <property type="entry name" value="NADP-DEPENDENT MALIC ENZYME"/>
    <property type="match status" value="1"/>
</dbReference>
<accession>A0A6B1DMT9</accession>
<feature type="binding site" evidence="11">
    <location>
        <position position="162"/>
    </location>
    <ligand>
        <name>a divalent metal cation</name>
        <dbReference type="ChEBI" id="CHEBI:60240"/>
    </ligand>
</feature>
<dbReference type="InterPro" id="IPR037062">
    <property type="entry name" value="Malic_N_dom_sf"/>
</dbReference>
<dbReference type="Gene3D" id="3.40.50.10750">
    <property type="entry name" value="Isocitrate/Isopropylmalate dehydrogenase-like"/>
    <property type="match status" value="1"/>
</dbReference>
<evidence type="ECO:0000256" key="8">
    <source>
        <dbReference type="ARBA" id="ARBA00023268"/>
    </source>
</evidence>
<evidence type="ECO:0000256" key="11">
    <source>
        <dbReference type="PIRSR" id="PIRSR036684-3"/>
    </source>
</evidence>
<comment type="similarity">
    <text evidence="5">Belongs to the malic enzymes family.</text>
</comment>
<dbReference type="InterPro" id="IPR002505">
    <property type="entry name" value="PTA_PTB"/>
</dbReference>
<evidence type="ECO:0000259" key="13">
    <source>
        <dbReference type="SMART" id="SM01274"/>
    </source>
</evidence>
<feature type="domain" description="Malic enzyme NAD-binding" evidence="12">
    <location>
        <begin position="163"/>
        <end position="401"/>
    </location>
</feature>
<dbReference type="EMBL" id="VXPY01000013">
    <property type="protein sequence ID" value="MYD89049.1"/>
    <property type="molecule type" value="Genomic_DNA"/>
</dbReference>
<dbReference type="GO" id="GO:0006108">
    <property type="term" value="P:malate metabolic process"/>
    <property type="evidence" value="ECO:0007669"/>
    <property type="project" value="InterPro"/>
</dbReference>
<dbReference type="GO" id="GO:0051287">
    <property type="term" value="F:NAD binding"/>
    <property type="evidence" value="ECO:0007669"/>
    <property type="project" value="InterPro"/>
</dbReference>
<evidence type="ECO:0000313" key="14">
    <source>
        <dbReference type="EMBL" id="MYD89049.1"/>
    </source>
</evidence>
<dbReference type="Gene3D" id="3.40.50.10950">
    <property type="match status" value="1"/>
</dbReference>
<dbReference type="AlphaFoldDB" id="A0A6B1DMT9"/>
<dbReference type="SMART" id="SM01274">
    <property type="entry name" value="malic"/>
    <property type="match status" value="1"/>
</dbReference>
<dbReference type="InterPro" id="IPR042113">
    <property type="entry name" value="P_AcTrfase_dom1"/>
</dbReference>
<evidence type="ECO:0000256" key="3">
    <source>
        <dbReference type="ARBA" id="ARBA00007686"/>
    </source>
</evidence>
<dbReference type="PANTHER" id="PTHR43237:SF4">
    <property type="entry name" value="NADP-DEPENDENT MALIC ENZYME"/>
    <property type="match status" value="1"/>
</dbReference>
<evidence type="ECO:0000256" key="4">
    <source>
        <dbReference type="ARBA" id="ARBA00008756"/>
    </source>
</evidence>
<dbReference type="SUPFAM" id="SSF53659">
    <property type="entry name" value="Isocitrate/Isopropylmalate dehydrogenase-like"/>
    <property type="match status" value="1"/>
</dbReference>
<dbReference type="Pfam" id="PF00390">
    <property type="entry name" value="malic"/>
    <property type="match status" value="1"/>
</dbReference>
<dbReference type="InterPro" id="IPR042112">
    <property type="entry name" value="P_AcTrfase_dom2"/>
</dbReference>
<dbReference type="InterPro" id="IPR046346">
    <property type="entry name" value="Aminoacid_DH-like_N_sf"/>
</dbReference>
<evidence type="ECO:0000256" key="2">
    <source>
        <dbReference type="ARBA" id="ARBA00001946"/>
    </source>
</evidence>
<dbReference type="SUPFAM" id="SSF53223">
    <property type="entry name" value="Aminoacid dehydrogenase-like, N-terminal domain"/>
    <property type="match status" value="1"/>
</dbReference>
<keyword evidence="11" id="KW-0521">NADP</keyword>
<dbReference type="InterPro" id="IPR012188">
    <property type="entry name" value="ME_PTA"/>
</dbReference>
<dbReference type="FunFam" id="3.40.50.10380:FF:000003">
    <property type="entry name" value="NADP-dependent malic enzyme"/>
    <property type="match status" value="1"/>
</dbReference>
<dbReference type="SMART" id="SM00919">
    <property type="entry name" value="Malic_M"/>
    <property type="match status" value="1"/>
</dbReference>
<comment type="caution">
    <text evidence="14">The sequence shown here is derived from an EMBL/GenBank/DDBJ whole genome shotgun (WGS) entry which is preliminary data.</text>
</comment>
<dbReference type="Gene3D" id="3.40.50.720">
    <property type="entry name" value="NAD(P)-binding Rossmann-like Domain"/>
    <property type="match status" value="1"/>
</dbReference>
<feature type="binding site" evidence="10">
    <location>
        <position position="137"/>
    </location>
    <ligand>
        <name>a divalent metal cation</name>
        <dbReference type="ChEBI" id="CHEBI:60240"/>
    </ligand>
</feature>
<evidence type="ECO:0000256" key="6">
    <source>
        <dbReference type="ARBA" id="ARBA00022723"/>
    </source>
</evidence>
<evidence type="ECO:0000256" key="7">
    <source>
        <dbReference type="ARBA" id="ARBA00023002"/>
    </source>
</evidence>
<feature type="domain" description="Malic enzyme N-terminal" evidence="13">
    <location>
        <begin position="18"/>
        <end position="151"/>
    </location>
</feature>
<dbReference type="GO" id="GO:0016746">
    <property type="term" value="F:acyltransferase activity"/>
    <property type="evidence" value="ECO:0007669"/>
    <property type="project" value="InterPro"/>
</dbReference>
<proteinExistence type="inferred from homology"/>
<dbReference type="GO" id="GO:0004470">
    <property type="term" value="F:malic enzyme activity"/>
    <property type="evidence" value="ECO:0007669"/>
    <property type="project" value="InterPro"/>
</dbReference>
<dbReference type="Pfam" id="PF01515">
    <property type="entry name" value="PTA_PTB"/>
    <property type="match status" value="1"/>
</dbReference>
<name>A0A6B1DMT9_9CHLR</name>
<keyword evidence="6 10" id="KW-0479">Metal-binding</keyword>
<comment type="similarity">
    <text evidence="3">In the N-terminal section; belongs to the malic enzymes family.</text>
</comment>
<dbReference type="Gene3D" id="3.40.50.10380">
    <property type="entry name" value="Malic enzyme, N-terminal domain"/>
    <property type="match status" value="1"/>
</dbReference>
<protein>
    <submittedName>
        <fullName evidence="14">NADP-dependent malic enzyme</fullName>
    </submittedName>
</protein>
<dbReference type="FunFam" id="3.40.50.720:FF:000095">
    <property type="entry name" value="NADP-dependent malic enzyme"/>
    <property type="match status" value="1"/>
</dbReference>
<feature type="binding site" evidence="11">
    <location>
        <begin position="76"/>
        <end position="83"/>
    </location>
    <ligand>
        <name>NADP(+)</name>
        <dbReference type="ChEBI" id="CHEBI:58349"/>
    </ligand>
</feature>
<evidence type="ECO:0000256" key="9">
    <source>
        <dbReference type="PIRSR" id="PIRSR036684-1"/>
    </source>
</evidence>
<evidence type="ECO:0000256" key="5">
    <source>
        <dbReference type="ARBA" id="ARBA00008785"/>
    </source>
</evidence>
<keyword evidence="7" id="KW-0560">Oxidoreductase</keyword>
<dbReference type="InterPro" id="IPR036291">
    <property type="entry name" value="NAD(P)-bd_dom_sf"/>
</dbReference>
<dbReference type="InterPro" id="IPR045213">
    <property type="entry name" value="Malic_NAD-bd_bact_type"/>
</dbReference>
<organism evidence="14">
    <name type="scientific">Caldilineaceae bacterium SB0662_bin_9</name>
    <dbReference type="NCBI Taxonomy" id="2605258"/>
    <lineage>
        <taxon>Bacteria</taxon>
        <taxon>Bacillati</taxon>
        <taxon>Chloroflexota</taxon>
        <taxon>Caldilineae</taxon>
        <taxon>Caldilineales</taxon>
        <taxon>Caldilineaceae</taxon>
    </lineage>
</organism>
<dbReference type="CDD" id="cd05311">
    <property type="entry name" value="NAD_bind_2_malic_enz"/>
    <property type="match status" value="1"/>
</dbReference>
<feature type="active site" description="Proton acceptor" evidence="9">
    <location>
        <position position="94"/>
    </location>
</feature>
<comment type="similarity">
    <text evidence="4">In the C-terminal section; belongs to the phosphate acetyltransferase and butyryltransferase family.</text>
</comment>
<sequence length="767" mass="83839">MQQISRQEALDYHEGKRPGKLKIVPTKPMSTQRDLALAYSPGVGEPVEEIARDPSLAYRYTAKGNLVGVISNGSAILGLGNRGGLASKPVMEGKAVLFKRFADIDVFDLELATLDADEVINFIVNVAPTFGGINLEDIKAPECFYIEEILRKELDIPVFHDDQHGTAIISGAGLLNALEVVGKQLDEVSIVINGAGASGLACAEFFIALGAQQDNIVLCDTRGVIYEGRTEGMNIYKKRHASRTSKRTLREAVNGADVFIGLSAKGAMDVTMVRSMARDPIIFAMANPDPEIDYDLAKSARTDTVIMGTGRSDYPNMVNNVLGFPFIFRGALDVHASAINMEMKIAAARALADLTKEDVPDSVLAAYGLTSLVMGPEYVLPKPLDPRVLMWVAPAVARAAMESGVARRMLDMDDYLNELTERLGKTEQVMRFMQIKATRDPKRLVFAEGNHTSIVRAAHSIEQAGIAKALLLGNQDHIRELCDRLKLDFEPAVLNPADSPELDEYIQVLYEARQRKGVTLTMAREMMLQENYFGSMMVRTGYADAFISGLTYNYPDVLRPALQVVGVMEDREVVSGVYLMIVNDQLYFFSDATVNINPGVEELASIAINAADVAARFDVEPRIAMISYSNFGSTRGVESDHMRAATELVKERRPDLTIDGEMQADIAVEPDLMAQLYPFSDVSDANVLIFPSLSAANASYKLVNRLGGADKIGPILVGLRRPVHVLESGAEVRDIVNMATVAVVESQALDAGDESLASRMFNLWPIF</sequence>
<dbReference type="InterPro" id="IPR012302">
    <property type="entry name" value="Malic_NAD-bd"/>
</dbReference>
<comment type="cofactor">
    <cofactor evidence="1">
        <name>Mn(2+)</name>
        <dbReference type="ChEBI" id="CHEBI:29035"/>
    </cofactor>
</comment>
<evidence type="ECO:0000259" key="12">
    <source>
        <dbReference type="SMART" id="SM00919"/>
    </source>
</evidence>
<dbReference type="Pfam" id="PF03949">
    <property type="entry name" value="Malic_M"/>
    <property type="match status" value="1"/>
</dbReference>
<dbReference type="GO" id="GO:0046872">
    <property type="term" value="F:metal ion binding"/>
    <property type="evidence" value="ECO:0007669"/>
    <property type="project" value="UniProtKB-KW"/>
</dbReference>
<dbReference type="PIRSF" id="PIRSF036684">
    <property type="entry name" value="ME_PTA"/>
    <property type="match status" value="1"/>
</dbReference>
<gene>
    <name evidence="14" type="ORF">F4Y08_01750</name>
</gene>
<dbReference type="InterPro" id="IPR051674">
    <property type="entry name" value="Malate_Decarboxylase"/>
</dbReference>
<feature type="binding site" evidence="11">
    <location>
        <position position="287"/>
    </location>
    <ligand>
        <name>a divalent metal cation</name>
        <dbReference type="ChEBI" id="CHEBI:60240"/>
    </ligand>
</feature>
<feature type="binding site" evidence="10">
    <location>
        <position position="136"/>
    </location>
    <ligand>
        <name>a divalent metal cation</name>
        <dbReference type="ChEBI" id="CHEBI:60240"/>
    </ligand>
</feature>
<comment type="cofactor">
    <cofactor evidence="2">
        <name>Mg(2+)</name>
        <dbReference type="ChEBI" id="CHEBI:18420"/>
    </cofactor>
</comment>
<keyword evidence="8" id="KW-0511">Multifunctional enzyme</keyword>
<dbReference type="GO" id="GO:0016616">
    <property type="term" value="F:oxidoreductase activity, acting on the CH-OH group of donors, NAD or NADP as acceptor"/>
    <property type="evidence" value="ECO:0007669"/>
    <property type="project" value="InterPro"/>
</dbReference>